<organism evidence="5 6">
    <name type="scientific">Intestinibaculum porci</name>
    <dbReference type="NCBI Taxonomy" id="2487118"/>
    <lineage>
        <taxon>Bacteria</taxon>
        <taxon>Bacillati</taxon>
        <taxon>Bacillota</taxon>
        <taxon>Erysipelotrichia</taxon>
        <taxon>Erysipelotrichales</taxon>
        <taxon>Erysipelotrichaceae</taxon>
        <taxon>Intestinibaculum</taxon>
    </lineage>
</organism>
<gene>
    <name evidence="5" type="ORF">SG0102_10630</name>
</gene>
<feature type="domain" description="CNA-B" evidence="4">
    <location>
        <begin position="165"/>
        <end position="231"/>
    </location>
</feature>
<keyword evidence="3" id="KW-0732">Signal</keyword>
<name>A0A3G9JSL9_9FIRM</name>
<keyword evidence="2" id="KW-1133">Transmembrane helix</keyword>
<dbReference type="Pfam" id="PF05738">
    <property type="entry name" value="Cna_B"/>
    <property type="match status" value="1"/>
</dbReference>
<dbReference type="SUPFAM" id="SSF49478">
    <property type="entry name" value="Cna protein B-type domain"/>
    <property type="match status" value="1"/>
</dbReference>
<protein>
    <recommendedName>
        <fullName evidence="4">CNA-B domain-containing protein</fullName>
    </recommendedName>
</protein>
<dbReference type="InParanoid" id="A0A3G9JSL9"/>
<dbReference type="InterPro" id="IPR008454">
    <property type="entry name" value="Collagen-bd_Cna-like_B-typ_dom"/>
</dbReference>
<feature type="compositionally biased region" description="Polar residues" evidence="1">
    <location>
        <begin position="254"/>
        <end position="272"/>
    </location>
</feature>
<sequence>MKKVLSTISLIVSLLLMMSVRGAYASTSSSLTLTNTRKGMHIHVYQIAEVRGDQYTYTEAFADATNTSVDLNHLKTSEELSAAADTLKGYAAKVSGIDVIASANQTNISHLKNGIYLILIDNYQDGYTTYSYLPYIIQIPNVTQVELSKYTKTTTSNKVYQYDLTKYWSGGSSYPETVKVDLYNGSTFEKTLTLKKSSNYSLSWTSTTQKNYAIVEHAIKGYTSSVKITNNGDTTHISLINTVNSEMTTYHAQAATPQANSTSQTMSGSQKNPSRTMTSSSTPSYESNKTSTHTKKTNTRPTASHHAVKTGDTTNVTKYIALFGFAGLMLIIIGKYLKN</sequence>
<feature type="chain" id="PRO_5018185262" description="CNA-B domain-containing protein" evidence="3">
    <location>
        <begin position="26"/>
        <end position="339"/>
    </location>
</feature>
<evidence type="ECO:0000256" key="1">
    <source>
        <dbReference type="SAM" id="MobiDB-lite"/>
    </source>
</evidence>
<evidence type="ECO:0000259" key="4">
    <source>
        <dbReference type="Pfam" id="PF05738"/>
    </source>
</evidence>
<feature type="region of interest" description="Disordered" evidence="1">
    <location>
        <begin position="254"/>
        <end position="309"/>
    </location>
</feature>
<feature type="transmembrane region" description="Helical" evidence="2">
    <location>
        <begin position="319"/>
        <end position="337"/>
    </location>
</feature>
<accession>A0A3G9JSL9</accession>
<keyword evidence="2" id="KW-0472">Membrane</keyword>
<proteinExistence type="predicted"/>
<evidence type="ECO:0000256" key="3">
    <source>
        <dbReference type="SAM" id="SignalP"/>
    </source>
</evidence>
<reference evidence="5 6" key="1">
    <citation type="submission" date="2018-11" db="EMBL/GenBank/DDBJ databases">
        <title>Novel Erysipelotrichaceae bacterium isolated from small intestine of a swine.</title>
        <authorList>
            <person name="Kim J.S."/>
            <person name="Choe H."/>
            <person name="Lee Y.R."/>
            <person name="Kim K.M."/>
            <person name="Park D.S."/>
        </authorList>
    </citation>
    <scope>NUCLEOTIDE SEQUENCE [LARGE SCALE GENOMIC DNA]</scope>
    <source>
        <strain evidence="5 6">SG0102</strain>
    </source>
</reference>
<dbReference type="EMBL" id="AP019309">
    <property type="protein sequence ID" value="BBH26129.1"/>
    <property type="molecule type" value="Genomic_DNA"/>
</dbReference>
<feature type="compositionally biased region" description="Low complexity" evidence="1">
    <location>
        <begin position="273"/>
        <end position="291"/>
    </location>
</feature>
<dbReference type="AlphaFoldDB" id="A0A3G9JSL9"/>
<keyword evidence="2" id="KW-0812">Transmembrane</keyword>
<feature type="signal peptide" evidence="3">
    <location>
        <begin position="1"/>
        <end position="25"/>
    </location>
</feature>
<evidence type="ECO:0000256" key="2">
    <source>
        <dbReference type="SAM" id="Phobius"/>
    </source>
</evidence>
<dbReference type="Gene3D" id="2.60.40.1140">
    <property type="entry name" value="Collagen-binding surface protein Cna, B-type domain"/>
    <property type="match status" value="1"/>
</dbReference>
<dbReference type="RefSeq" id="WP_125119034.1">
    <property type="nucleotide sequence ID" value="NZ_AP019309.1"/>
</dbReference>
<keyword evidence="6" id="KW-1185">Reference proteome</keyword>
<dbReference type="KEGG" id="ebm:SG0102_10630"/>
<dbReference type="OrthoDB" id="1655235at2"/>
<evidence type="ECO:0000313" key="5">
    <source>
        <dbReference type="EMBL" id="BBH26129.1"/>
    </source>
</evidence>
<dbReference type="Proteomes" id="UP000268059">
    <property type="component" value="Chromosome"/>
</dbReference>
<evidence type="ECO:0000313" key="6">
    <source>
        <dbReference type="Proteomes" id="UP000268059"/>
    </source>
</evidence>